<evidence type="ECO:0000256" key="2">
    <source>
        <dbReference type="ARBA" id="ARBA00004644"/>
    </source>
</evidence>
<dbReference type="Proteomes" id="UP000316095">
    <property type="component" value="Unassembled WGS sequence"/>
</dbReference>
<evidence type="ECO:0000313" key="14">
    <source>
        <dbReference type="Proteomes" id="UP000316095"/>
    </source>
</evidence>
<dbReference type="InterPro" id="IPR058533">
    <property type="entry name" value="Cation_efflux_TM"/>
</dbReference>
<feature type="domain" description="Cation efflux protein transmembrane" evidence="12">
    <location>
        <begin position="22"/>
        <end position="202"/>
    </location>
</feature>
<gene>
    <name evidence="13" type="ORF">Pan54_34750</name>
</gene>
<evidence type="ECO:0000256" key="1">
    <source>
        <dbReference type="ARBA" id="ARBA00004146"/>
    </source>
</evidence>
<comment type="subcellular location">
    <subcellularLocation>
        <location evidence="2">Cytoplasmic vesicle</location>
        <location evidence="2">Secretory vesicle</location>
        <location evidence="2">Synaptic vesicle membrane</location>
        <topology evidence="2">Multi-pass membrane protein</topology>
    </subcellularLocation>
    <subcellularLocation>
        <location evidence="1">Early endosome membrane</location>
    </subcellularLocation>
</comment>
<feature type="transmembrane region" description="Helical" evidence="11">
    <location>
        <begin position="46"/>
        <end position="67"/>
    </location>
</feature>
<keyword evidence="14" id="KW-1185">Reference proteome</keyword>
<reference evidence="13 14" key="1">
    <citation type="submission" date="2019-02" db="EMBL/GenBank/DDBJ databases">
        <title>Deep-cultivation of Planctomycetes and their phenomic and genomic characterization uncovers novel biology.</title>
        <authorList>
            <person name="Wiegand S."/>
            <person name="Jogler M."/>
            <person name="Boedeker C."/>
            <person name="Pinto D."/>
            <person name="Vollmers J."/>
            <person name="Rivas-Marin E."/>
            <person name="Kohn T."/>
            <person name="Peeters S.H."/>
            <person name="Heuer A."/>
            <person name="Rast P."/>
            <person name="Oberbeckmann S."/>
            <person name="Bunk B."/>
            <person name="Jeske O."/>
            <person name="Meyerdierks A."/>
            <person name="Storesund J.E."/>
            <person name="Kallscheuer N."/>
            <person name="Luecker S."/>
            <person name="Lage O.M."/>
            <person name="Pohl T."/>
            <person name="Merkel B.J."/>
            <person name="Hornburger P."/>
            <person name="Mueller R.-W."/>
            <person name="Bruemmer F."/>
            <person name="Labrenz M."/>
            <person name="Spormann A.M."/>
            <person name="Op Den Camp H."/>
            <person name="Overmann J."/>
            <person name="Amann R."/>
            <person name="Jetten M.S.M."/>
            <person name="Mascher T."/>
            <person name="Medema M.H."/>
            <person name="Devos D.P."/>
            <person name="Kaster A.-K."/>
            <person name="Ovreas L."/>
            <person name="Rohde M."/>
            <person name="Galperin M.Y."/>
            <person name="Jogler C."/>
        </authorList>
    </citation>
    <scope>NUCLEOTIDE SEQUENCE [LARGE SCALE GENOMIC DNA]</scope>
    <source>
        <strain evidence="13 14">Pan54</strain>
    </source>
</reference>
<keyword evidence="5" id="KW-0967">Endosome</keyword>
<evidence type="ECO:0000256" key="5">
    <source>
        <dbReference type="ARBA" id="ARBA00022753"/>
    </source>
</evidence>
<keyword evidence="8" id="KW-0770">Synapse</keyword>
<evidence type="ECO:0000256" key="10">
    <source>
        <dbReference type="ARBA" id="ARBA00023329"/>
    </source>
</evidence>
<protein>
    <submittedName>
        <fullName evidence="13">Cation efflux family protein</fullName>
    </submittedName>
</protein>
<keyword evidence="4 11" id="KW-0812">Transmembrane</keyword>
<proteinExistence type="inferred from homology"/>
<name>A0A5C5XIB9_9PLAN</name>
<evidence type="ECO:0000256" key="4">
    <source>
        <dbReference type="ARBA" id="ARBA00022692"/>
    </source>
</evidence>
<dbReference type="SUPFAM" id="SSF161111">
    <property type="entry name" value="Cation efflux protein transmembrane domain-like"/>
    <property type="match status" value="1"/>
</dbReference>
<comment type="caution">
    <text evidence="13">The sequence shown here is derived from an EMBL/GenBank/DDBJ whole genome shotgun (WGS) entry which is preliminary data.</text>
</comment>
<dbReference type="GO" id="GO:0016020">
    <property type="term" value="C:membrane"/>
    <property type="evidence" value="ECO:0007669"/>
    <property type="project" value="InterPro"/>
</dbReference>
<accession>A0A5C5XIB9</accession>
<keyword evidence="7 11" id="KW-1133">Transmembrane helix</keyword>
<feature type="transmembrane region" description="Helical" evidence="11">
    <location>
        <begin position="158"/>
        <end position="177"/>
    </location>
</feature>
<evidence type="ECO:0000313" key="13">
    <source>
        <dbReference type="EMBL" id="TWT62730.1"/>
    </source>
</evidence>
<dbReference type="GO" id="GO:0008324">
    <property type="term" value="F:monoatomic cation transmembrane transporter activity"/>
    <property type="evidence" value="ECO:0007669"/>
    <property type="project" value="InterPro"/>
</dbReference>
<evidence type="ECO:0000256" key="8">
    <source>
        <dbReference type="ARBA" id="ARBA00023018"/>
    </source>
</evidence>
<feature type="transmembrane region" description="Helical" evidence="11">
    <location>
        <begin position="116"/>
        <end position="137"/>
    </location>
</feature>
<evidence type="ECO:0000256" key="7">
    <source>
        <dbReference type="ARBA" id="ARBA00022989"/>
    </source>
</evidence>
<evidence type="ECO:0000256" key="6">
    <source>
        <dbReference type="ARBA" id="ARBA00022833"/>
    </source>
</evidence>
<organism evidence="13 14">
    <name type="scientific">Rubinisphaera italica</name>
    <dbReference type="NCBI Taxonomy" id="2527969"/>
    <lineage>
        <taxon>Bacteria</taxon>
        <taxon>Pseudomonadati</taxon>
        <taxon>Planctomycetota</taxon>
        <taxon>Planctomycetia</taxon>
        <taxon>Planctomycetales</taxon>
        <taxon>Planctomycetaceae</taxon>
        <taxon>Rubinisphaera</taxon>
    </lineage>
</organism>
<feature type="transmembrane region" description="Helical" evidence="11">
    <location>
        <begin position="88"/>
        <end position="110"/>
    </location>
</feature>
<sequence length="213" mass="23898">MEDRAIKWNRVRRYALALSLFTVVYNLVEAGIAIAGANWSHSLTLFGFGLDSLLESSSGCIMIWRFWKDHSVNDLAVFEKFEQRATHLIAYTFFLLGSYILIDASLALYWKKTPQVSLTGIILAIASLIVMPILFHLKYQLGKQIESRSLIADSKETLACVMLSAAMLLGLGAYALWEIWWIDSVTAIVISGFLLHEGYEMLEGECGASEHCH</sequence>
<dbReference type="EMBL" id="SJPG01000001">
    <property type="protein sequence ID" value="TWT62730.1"/>
    <property type="molecule type" value="Genomic_DNA"/>
</dbReference>
<evidence type="ECO:0000256" key="11">
    <source>
        <dbReference type="SAM" id="Phobius"/>
    </source>
</evidence>
<evidence type="ECO:0000256" key="3">
    <source>
        <dbReference type="ARBA" id="ARBA00008731"/>
    </source>
</evidence>
<dbReference type="RefSeq" id="WP_146504559.1">
    <property type="nucleotide sequence ID" value="NZ_SJPG01000001.1"/>
</dbReference>
<evidence type="ECO:0000259" key="12">
    <source>
        <dbReference type="Pfam" id="PF01545"/>
    </source>
</evidence>
<evidence type="ECO:0000256" key="9">
    <source>
        <dbReference type="ARBA" id="ARBA00023136"/>
    </source>
</evidence>
<dbReference type="AlphaFoldDB" id="A0A5C5XIB9"/>
<dbReference type="PANTHER" id="PTHR31937">
    <property type="entry name" value="TRANSMEMBRANE PROTEIN 163"/>
    <property type="match status" value="1"/>
</dbReference>
<dbReference type="GO" id="GO:0031410">
    <property type="term" value="C:cytoplasmic vesicle"/>
    <property type="evidence" value="ECO:0007669"/>
    <property type="project" value="UniProtKB-KW"/>
</dbReference>
<dbReference type="Gene3D" id="1.20.1510.10">
    <property type="entry name" value="Cation efflux protein transmembrane domain"/>
    <property type="match status" value="1"/>
</dbReference>
<dbReference type="PANTHER" id="PTHR31937:SF2">
    <property type="entry name" value="TRANSMEMBRANE PROTEIN 163"/>
    <property type="match status" value="1"/>
</dbReference>
<keyword evidence="10" id="KW-0968">Cytoplasmic vesicle</keyword>
<keyword evidence="9 11" id="KW-0472">Membrane</keyword>
<dbReference type="Pfam" id="PF01545">
    <property type="entry name" value="Cation_efflux"/>
    <property type="match status" value="1"/>
</dbReference>
<dbReference type="InterPro" id="IPR026765">
    <property type="entry name" value="Tmem163"/>
</dbReference>
<comment type="similarity">
    <text evidence="3">Belongs to the TMEM163 family.</text>
</comment>
<dbReference type="OrthoDB" id="9806522at2"/>
<keyword evidence="6" id="KW-0862">Zinc</keyword>
<dbReference type="InterPro" id="IPR027469">
    <property type="entry name" value="Cation_efflux_TMD_sf"/>
</dbReference>